<name>K9YST4_DACS8</name>
<feature type="transmembrane region" description="Helical" evidence="9">
    <location>
        <begin position="139"/>
        <end position="160"/>
    </location>
</feature>
<evidence type="ECO:0000256" key="9">
    <source>
        <dbReference type="HAMAP-Rule" id="MF_01464"/>
    </source>
</evidence>
<comment type="function">
    <text evidence="9">Probably participates in protein translocation into and across both the cytoplasmic and thylakoid membranes in cyanobacterial cells.</text>
</comment>
<dbReference type="EMBL" id="CP003944">
    <property type="protein sequence ID" value="AFZ49944.1"/>
    <property type="molecule type" value="Genomic_DNA"/>
</dbReference>
<gene>
    <name evidence="9" type="primary">secF</name>
    <name evidence="11" type="ORF">Dacsa_1247</name>
</gene>
<keyword evidence="7 9" id="KW-0811">Translocation</keyword>
<evidence type="ECO:0000256" key="6">
    <source>
        <dbReference type="ARBA" id="ARBA00022989"/>
    </source>
</evidence>
<dbReference type="InterPro" id="IPR022813">
    <property type="entry name" value="SecD/SecF_arch_bac"/>
</dbReference>
<dbReference type="Gene3D" id="1.20.1640.10">
    <property type="entry name" value="Multidrug efflux transporter AcrB transmembrane domain"/>
    <property type="match status" value="1"/>
</dbReference>
<evidence type="ECO:0000313" key="11">
    <source>
        <dbReference type="EMBL" id="AFZ49944.1"/>
    </source>
</evidence>
<dbReference type="InterPro" id="IPR055344">
    <property type="entry name" value="SecD_SecF_C_bact"/>
</dbReference>
<dbReference type="Pfam" id="PF02355">
    <property type="entry name" value="SecD_SecF_C"/>
    <property type="match status" value="1"/>
</dbReference>
<dbReference type="STRING" id="13035.Dacsa_1247"/>
<dbReference type="KEGG" id="dsl:Dacsa_1247"/>
<keyword evidence="4 9" id="KW-0812">Transmembrane</keyword>
<dbReference type="PATRIC" id="fig|13035.3.peg.1398"/>
<protein>
    <recommendedName>
        <fullName evidence="9">Protein-export membrane protein SecF</fullName>
    </recommendedName>
</protein>
<dbReference type="NCBIfam" id="TIGR00916">
    <property type="entry name" value="2A0604s01"/>
    <property type="match status" value="1"/>
</dbReference>
<keyword evidence="2 9" id="KW-0813">Transport</keyword>
<keyword evidence="5 9" id="KW-0653">Protein transport</keyword>
<dbReference type="PANTHER" id="PTHR30081">
    <property type="entry name" value="PROTEIN-EXPORT MEMBRANE PROTEIN SEC"/>
    <property type="match status" value="1"/>
</dbReference>
<evidence type="ECO:0000256" key="8">
    <source>
        <dbReference type="ARBA" id="ARBA00023136"/>
    </source>
</evidence>
<dbReference type="eggNOG" id="COG0341">
    <property type="taxonomic scope" value="Bacteria"/>
</dbReference>
<dbReference type="GO" id="GO:0043952">
    <property type="term" value="P:protein transport by the Sec complex"/>
    <property type="evidence" value="ECO:0007669"/>
    <property type="project" value="UniProtKB-UniRule"/>
</dbReference>
<comment type="function">
    <text evidence="9">Part of the Sec protein translocase complex. Interacts with the SecYEG preprotein conducting channel. SecDF uses the proton motive force (PMF) to complete protein translocation after the ATP-dependent function of SecA.</text>
</comment>
<dbReference type="GO" id="GO:0005886">
    <property type="term" value="C:plasma membrane"/>
    <property type="evidence" value="ECO:0007669"/>
    <property type="project" value="UniProtKB-SubCell"/>
</dbReference>
<keyword evidence="12" id="KW-1185">Reference proteome</keyword>
<dbReference type="GO" id="GO:0006605">
    <property type="term" value="P:protein targeting"/>
    <property type="evidence" value="ECO:0007669"/>
    <property type="project" value="UniProtKB-UniRule"/>
</dbReference>
<dbReference type="GO" id="GO:0065002">
    <property type="term" value="P:intracellular protein transmembrane transport"/>
    <property type="evidence" value="ECO:0007669"/>
    <property type="project" value="UniProtKB-UniRule"/>
</dbReference>
<keyword evidence="8 9" id="KW-0472">Membrane</keyword>
<proteinExistence type="inferred from homology"/>
<accession>K9YST4</accession>
<dbReference type="RefSeq" id="WP_015228953.1">
    <property type="nucleotide sequence ID" value="NC_019780.1"/>
</dbReference>
<feature type="transmembrane region" description="Helical" evidence="9">
    <location>
        <begin position="167"/>
        <end position="192"/>
    </location>
</feature>
<dbReference type="PRINTS" id="PR01755">
    <property type="entry name" value="SECFTRNLCASE"/>
</dbReference>
<feature type="transmembrane region" description="Helical" evidence="9">
    <location>
        <begin position="12"/>
        <end position="31"/>
    </location>
</feature>
<dbReference type="NCBIfam" id="TIGR00966">
    <property type="entry name" value="transloc_SecF"/>
    <property type="match status" value="1"/>
</dbReference>
<keyword evidence="6 9" id="KW-1133">Transmembrane helix</keyword>
<feature type="transmembrane region" description="Helical" evidence="9">
    <location>
        <begin position="250"/>
        <end position="268"/>
    </location>
</feature>
<dbReference type="Pfam" id="PF07549">
    <property type="entry name" value="Sec_GG"/>
    <property type="match status" value="1"/>
</dbReference>
<dbReference type="PANTHER" id="PTHR30081:SF8">
    <property type="entry name" value="PROTEIN TRANSLOCASE SUBUNIT SECF"/>
    <property type="match status" value="1"/>
</dbReference>
<dbReference type="InterPro" id="IPR005665">
    <property type="entry name" value="SecF_bac"/>
</dbReference>
<evidence type="ECO:0000256" key="3">
    <source>
        <dbReference type="ARBA" id="ARBA00022475"/>
    </source>
</evidence>
<evidence type="ECO:0000256" key="2">
    <source>
        <dbReference type="ARBA" id="ARBA00022448"/>
    </source>
</evidence>
<dbReference type="AlphaFoldDB" id="K9YST4"/>
<evidence type="ECO:0000256" key="4">
    <source>
        <dbReference type="ARBA" id="ARBA00022692"/>
    </source>
</evidence>
<evidence type="ECO:0000256" key="1">
    <source>
        <dbReference type="ARBA" id="ARBA00004651"/>
    </source>
</evidence>
<dbReference type="Proteomes" id="UP000010482">
    <property type="component" value="Chromosome"/>
</dbReference>
<dbReference type="InterPro" id="IPR022646">
    <property type="entry name" value="SecD/SecF_CS"/>
</dbReference>
<comment type="subcellular location">
    <subcellularLocation>
        <location evidence="1 9">Cell membrane</location>
        <topology evidence="1 9">Multi-pass membrane protein</topology>
    </subcellularLocation>
</comment>
<feature type="transmembrane region" description="Helical" evidence="9">
    <location>
        <begin position="274"/>
        <end position="300"/>
    </location>
</feature>
<evidence type="ECO:0000256" key="7">
    <source>
        <dbReference type="ARBA" id="ARBA00023010"/>
    </source>
</evidence>
<dbReference type="GO" id="GO:0015450">
    <property type="term" value="F:protein-transporting ATPase activity"/>
    <property type="evidence" value="ECO:0007669"/>
    <property type="project" value="InterPro"/>
</dbReference>
<dbReference type="SUPFAM" id="SSF82866">
    <property type="entry name" value="Multidrug efflux transporter AcrB transmembrane domain"/>
    <property type="match status" value="1"/>
</dbReference>
<sequence length="312" mass="34225">MKLKVVQQRYFWWTLSAFAFALSLLAMIFSYTQFNAPLRPGIDFIGGTRLQLELNCSLPDNCDGPIEIGKVREVLEAQGFPDSTVQVVGESKQGLSIRTKTLGVEERTGLQDALSDEIGQFDPNTIKIDTVGPTIGQELFTSGALALLVSFFGIIAYLSIRFRLDYALFAILALFHDSFITAGVFSLFGLVAGVEVNSLFLVALLTIIGFSVNDTVVIYDRIRETRKLEPEANMNQVVEDAVNQTLTRSINTTVTTVLPLLAILLFGGETLKGFAFALIVGFILGAYSSIFLASTLLAWWEDSKAPLEEEPS</sequence>
<keyword evidence="3 9" id="KW-1003">Cell membrane</keyword>
<dbReference type="OrthoDB" id="9805019at2"/>
<comment type="subunit">
    <text evidence="9">Forms a complex with SecD. Part of the essential Sec protein translocation apparatus which comprises SecA, SecYEG and auxiliary proteins SecDF. Other proteins may also be involved.</text>
</comment>
<evidence type="ECO:0000256" key="5">
    <source>
        <dbReference type="ARBA" id="ARBA00022927"/>
    </source>
</evidence>
<feature type="domain" description="Protein export membrane protein SecD/SecF C-terminal" evidence="10">
    <location>
        <begin position="117"/>
        <end position="301"/>
    </location>
</feature>
<evidence type="ECO:0000259" key="10">
    <source>
        <dbReference type="Pfam" id="PF02355"/>
    </source>
</evidence>
<comment type="similarity">
    <text evidence="9">Belongs to the SecD/SecF family. SecF subfamily.</text>
</comment>
<reference evidence="11" key="1">
    <citation type="submission" date="2012-04" db="EMBL/GenBank/DDBJ databases">
        <title>Finished genome of Dactylococcopsis salina PCC 8305.</title>
        <authorList>
            <consortium name="US DOE Joint Genome Institute"/>
            <person name="Gugger M."/>
            <person name="Coursin T."/>
            <person name="Rippka R."/>
            <person name="Tandeau De Marsac N."/>
            <person name="Huntemann M."/>
            <person name="Wei C.-L."/>
            <person name="Han J."/>
            <person name="Detter J.C."/>
            <person name="Han C."/>
            <person name="Tapia R."/>
            <person name="Daligault H."/>
            <person name="Chen A."/>
            <person name="Krypides N."/>
            <person name="Mavromatis K."/>
            <person name="Markowitz V."/>
            <person name="Szeto E."/>
            <person name="Ivanova N."/>
            <person name="Ovchinnikova G."/>
            <person name="Pagani I."/>
            <person name="Pati A."/>
            <person name="Goodwin L."/>
            <person name="Peters L."/>
            <person name="Pitluck S."/>
            <person name="Woyke T."/>
            <person name="Kerfeld C."/>
        </authorList>
    </citation>
    <scope>NUCLEOTIDE SEQUENCE [LARGE SCALE GENOMIC DNA]</scope>
    <source>
        <strain evidence="11">PCC 8305</strain>
    </source>
</reference>
<feature type="transmembrane region" description="Helical" evidence="9">
    <location>
        <begin position="198"/>
        <end position="219"/>
    </location>
</feature>
<dbReference type="InterPro" id="IPR048634">
    <property type="entry name" value="SecD_SecF_C"/>
</dbReference>
<dbReference type="HOGENOM" id="CLU_050012_0_0_3"/>
<organism evidence="11 12">
    <name type="scientific">Dactylococcopsis salina (strain PCC 8305)</name>
    <name type="common">Myxobactron salinum</name>
    <dbReference type="NCBI Taxonomy" id="13035"/>
    <lineage>
        <taxon>Bacteria</taxon>
        <taxon>Bacillati</taxon>
        <taxon>Cyanobacteriota</taxon>
        <taxon>Cyanophyceae</taxon>
        <taxon>Nodosilineales</taxon>
        <taxon>Cymatolegaceae</taxon>
        <taxon>Dactylococcopsis</taxon>
    </lineage>
</organism>
<dbReference type="InterPro" id="IPR022645">
    <property type="entry name" value="SecD/SecF_bac"/>
</dbReference>
<dbReference type="HAMAP" id="MF_01464_B">
    <property type="entry name" value="SecF_B"/>
    <property type="match status" value="1"/>
</dbReference>
<evidence type="ECO:0000313" key="12">
    <source>
        <dbReference type="Proteomes" id="UP000010482"/>
    </source>
</evidence>